<dbReference type="AlphaFoldDB" id="A0A1W1B825"/>
<dbReference type="InterPro" id="IPR052796">
    <property type="entry name" value="Nod_factor_sulfotransferase"/>
</dbReference>
<evidence type="ECO:0000313" key="1">
    <source>
        <dbReference type="EMBL" id="SCV11743.1"/>
    </source>
</evidence>
<dbReference type="InterPro" id="IPR027417">
    <property type="entry name" value="P-loop_NTPase"/>
</dbReference>
<dbReference type="PANTHER" id="PTHR32175:SF26">
    <property type="entry name" value="PROTEIN, PUTATIVE, EXPRESSED-RELATED"/>
    <property type="match status" value="1"/>
</dbReference>
<dbReference type="GO" id="GO:0016740">
    <property type="term" value="F:transferase activity"/>
    <property type="evidence" value="ECO:0007669"/>
    <property type="project" value="UniProtKB-KW"/>
</dbReference>
<organism evidence="1">
    <name type="scientific">Candidatus Protofrankia californiensis</name>
    <dbReference type="NCBI Taxonomy" id="1839754"/>
    <lineage>
        <taxon>Bacteria</taxon>
        <taxon>Bacillati</taxon>
        <taxon>Actinomycetota</taxon>
        <taxon>Actinomycetes</taxon>
        <taxon>Frankiales</taxon>
        <taxon>Frankiaceae</taxon>
        <taxon>Protofrankia</taxon>
    </lineage>
</organism>
<sequence length="251" mass="28907">MIAMNQERRALSAPEPFVILAMPRTGSHHLKALANEHPNVLTNGEILNPWDTDWPGVDRTEMSDRELLELAFVRFPRRDEKYEVSCVGCKVNEPQFHERPTFFDELAAWPRLKVIALQRRNLLESFRSFIQARESGRWLAPSADGPAPVPPRVKLSPAGCESYFRSAEEFYGRIFARFSPEKIHEIYYEDLRDRPGECMAGIWDFLGVSPHLLSGCLLLQQQETRPLSEAVLNYAELRGHFRGTPYQAFFE</sequence>
<dbReference type="Gene3D" id="3.40.50.300">
    <property type="entry name" value="P-loop containing nucleotide triphosphate hydrolases"/>
    <property type="match status" value="1"/>
</dbReference>
<proteinExistence type="predicted"/>
<accession>A0A1W1B825</accession>
<dbReference type="Pfam" id="PF13469">
    <property type="entry name" value="Sulfotransfer_3"/>
    <property type="match status" value="1"/>
</dbReference>
<protein>
    <submittedName>
        <fullName evidence="1">Nodulation protein H</fullName>
        <ecNumber evidence="1">2.8.2.-</ecNumber>
    </submittedName>
</protein>
<reference evidence="1" key="1">
    <citation type="submission" date="2016-08" db="EMBL/GenBank/DDBJ databases">
        <title>Draft genome sequence of Frankia sp. Dg2.</title>
        <authorList>
            <person name="Wibberg D."/>
            <person name="Pawlowski K."/>
            <person name="Kalinowski J."/>
        </authorList>
    </citation>
    <scope>NUCLEOTIDE SEQUENCE</scope>
    <source>
        <strain evidence="1">Dg2</strain>
    </source>
</reference>
<dbReference type="EC" id="2.8.2.-" evidence="1"/>
<gene>
    <name evidence="1" type="primary">nodH</name>
    <name evidence="1" type="ORF">FDG2_6008</name>
</gene>
<name>A0A1W1B825_9ACTN</name>
<dbReference type="EMBL" id="LT622247">
    <property type="protein sequence ID" value="SCV11743.1"/>
    <property type="molecule type" value="Genomic_DNA"/>
</dbReference>
<dbReference type="SUPFAM" id="SSF52540">
    <property type="entry name" value="P-loop containing nucleoside triphosphate hydrolases"/>
    <property type="match status" value="1"/>
</dbReference>
<keyword evidence="1" id="KW-0808">Transferase</keyword>
<dbReference type="PANTHER" id="PTHR32175">
    <property type="entry name" value="PROTEIN, PUTATIVE, EXPRESSED-RELATED"/>
    <property type="match status" value="1"/>
</dbReference>